<evidence type="ECO:0000256" key="1">
    <source>
        <dbReference type="SAM" id="Phobius"/>
    </source>
</evidence>
<keyword evidence="1" id="KW-0812">Transmembrane</keyword>
<protein>
    <submittedName>
        <fullName evidence="2">Uncharacterized protein</fullName>
    </submittedName>
</protein>
<organism evidence="2 3">
    <name type="scientific">Candidatus Muproteobacteria bacterium RBG_16_65_31</name>
    <dbReference type="NCBI Taxonomy" id="1817759"/>
    <lineage>
        <taxon>Bacteria</taxon>
        <taxon>Pseudomonadati</taxon>
        <taxon>Pseudomonadota</taxon>
        <taxon>Candidatus Muproteobacteria</taxon>
    </lineage>
</organism>
<comment type="caution">
    <text evidence="2">The sequence shown here is derived from an EMBL/GenBank/DDBJ whole genome shotgun (WGS) entry which is preliminary data.</text>
</comment>
<feature type="transmembrane region" description="Helical" evidence="1">
    <location>
        <begin position="54"/>
        <end position="74"/>
    </location>
</feature>
<feature type="transmembrane region" description="Helical" evidence="1">
    <location>
        <begin position="86"/>
        <end position="109"/>
    </location>
</feature>
<evidence type="ECO:0000313" key="2">
    <source>
        <dbReference type="EMBL" id="OGI43586.1"/>
    </source>
</evidence>
<reference evidence="2 3" key="1">
    <citation type="journal article" date="2016" name="Nat. Commun.">
        <title>Thousands of microbial genomes shed light on interconnected biogeochemical processes in an aquifer system.</title>
        <authorList>
            <person name="Anantharaman K."/>
            <person name="Brown C.T."/>
            <person name="Hug L.A."/>
            <person name="Sharon I."/>
            <person name="Castelle C.J."/>
            <person name="Probst A.J."/>
            <person name="Thomas B.C."/>
            <person name="Singh A."/>
            <person name="Wilkins M.J."/>
            <person name="Karaoz U."/>
            <person name="Brodie E.L."/>
            <person name="Williams K.H."/>
            <person name="Hubbard S.S."/>
            <person name="Banfield J.F."/>
        </authorList>
    </citation>
    <scope>NUCLEOTIDE SEQUENCE [LARGE SCALE GENOMIC DNA]</scope>
</reference>
<keyword evidence="1" id="KW-0472">Membrane</keyword>
<gene>
    <name evidence="2" type="ORF">A2V92_04880</name>
</gene>
<dbReference type="EMBL" id="MFST01000107">
    <property type="protein sequence ID" value="OGI43586.1"/>
    <property type="molecule type" value="Genomic_DNA"/>
</dbReference>
<proteinExistence type="predicted"/>
<accession>A0A1F6TEU4</accession>
<feature type="transmembrane region" description="Helical" evidence="1">
    <location>
        <begin position="26"/>
        <end position="47"/>
    </location>
</feature>
<name>A0A1F6TEU4_9PROT</name>
<keyword evidence="1" id="KW-1133">Transmembrane helix</keyword>
<evidence type="ECO:0000313" key="3">
    <source>
        <dbReference type="Proteomes" id="UP000179344"/>
    </source>
</evidence>
<dbReference type="Proteomes" id="UP000179344">
    <property type="component" value="Unassembled WGS sequence"/>
</dbReference>
<sequence>MILLGQPRAHDLFGFGGLDAALRYKWYYVLAYAAFGAPLLGALARLLPRLGLPAWRMIMLVLGAALAFGGILIQERAGMSLPRAEAFMAAVLGLLLPAILVRLLPVPLARRWLGMERRQGNP</sequence>
<dbReference type="AlphaFoldDB" id="A0A1F6TEU4"/>